<dbReference type="EnsemblPlants" id="TuG1812G0600000825.01.T01">
    <property type="protein sequence ID" value="TuG1812G0600000825.01.T01.cds443191"/>
    <property type="gene ID" value="TuG1812G0600000825.01"/>
</dbReference>
<reference evidence="2" key="1">
    <citation type="journal article" date="2013" name="Nature">
        <title>Draft genome of the wheat A-genome progenitor Triticum urartu.</title>
        <authorList>
            <person name="Ling H.Q."/>
            <person name="Zhao S."/>
            <person name="Liu D."/>
            <person name="Wang J."/>
            <person name="Sun H."/>
            <person name="Zhang C."/>
            <person name="Fan H."/>
            <person name="Li D."/>
            <person name="Dong L."/>
            <person name="Tao Y."/>
            <person name="Gao C."/>
            <person name="Wu H."/>
            <person name="Li Y."/>
            <person name="Cui Y."/>
            <person name="Guo X."/>
            <person name="Zheng S."/>
            <person name="Wang B."/>
            <person name="Yu K."/>
            <person name="Liang Q."/>
            <person name="Yang W."/>
            <person name="Lou X."/>
            <person name="Chen J."/>
            <person name="Feng M."/>
            <person name="Jian J."/>
            <person name="Zhang X."/>
            <person name="Luo G."/>
            <person name="Jiang Y."/>
            <person name="Liu J."/>
            <person name="Wang Z."/>
            <person name="Sha Y."/>
            <person name="Zhang B."/>
            <person name="Wu H."/>
            <person name="Tang D."/>
            <person name="Shen Q."/>
            <person name="Xue P."/>
            <person name="Zou S."/>
            <person name="Wang X."/>
            <person name="Liu X."/>
            <person name="Wang F."/>
            <person name="Yang Y."/>
            <person name="An X."/>
            <person name="Dong Z."/>
            <person name="Zhang K."/>
            <person name="Zhang X."/>
            <person name="Luo M.C."/>
            <person name="Dvorak J."/>
            <person name="Tong Y."/>
            <person name="Wang J."/>
            <person name="Yang H."/>
            <person name="Li Z."/>
            <person name="Wang D."/>
            <person name="Zhang A."/>
            <person name="Wang J."/>
        </authorList>
    </citation>
    <scope>NUCLEOTIDE SEQUENCE</scope>
    <source>
        <strain evidence="2">cv. G1812</strain>
    </source>
</reference>
<keyword evidence="2" id="KW-1185">Reference proteome</keyword>
<name>A0A8R7UR05_TRIUA</name>
<organism evidence="1 2">
    <name type="scientific">Triticum urartu</name>
    <name type="common">Red wild einkorn</name>
    <name type="synonym">Crithodium urartu</name>
    <dbReference type="NCBI Taxonomy" id="4572"/>
    <lineage>
        <taxon>Eukaryota</taxon>
        <taxon>Viridiplantae</taxon>
        <taxon>Streptophyta</taxon>
        <taxon>Embryophyta</taxon>
        <taxon>Tracheophyta</taxon>
        <taxon>Spermatophyta</taxon>
        <taxon>Magnoliopsida</taxon>
        <taxon>Liliopsida</taxon>
        <taxon>Poales</taxon>
        <taxon>Poaceae</taxon>
        <taxon>BOP clade</taxon>
        <taxon>Pooideae</taxon>
        <taxon>Triticodae</taxon>
        <taxon>Triticeae</taxon>
        <taxon>Triticinae</taxon>
        <taxon>Triticum</taxon>
    </lineage>
</organism>
<accession>A0A8R7UR05</accession>
<dbReference type="Proteomes" id="UP000015106">
    <property type="component" value="Chromosome 6"/>
</dbReference>
<evidence type="ECO:0000313" key="1">
    <source>
        <dbReference type="EnsemblPlants" id="TuG1812G0600000825.01.T01.cds443191"/>
    </source>
</evidence>
<dbReference type="AlphaFoldDB" id="A0A8R7UR05"/>
<proteinExistence type="predicted"/>
<dbReference type="Gramene" id="TuG1812G0600000825.01.T01">
    <property type="protein sequence ID" value="TuG1812G0600000825.01.T01.cds443191"/>
    <property type="gene ID" value="TuG1812G0600000825.01"/>
</dbReference>
<sequence>IELGSKTALKRVLEHVGATAGRREAAGLGVTQPDSERVVGHLQLGHLLLRRRRGALHLLVPPLLHHDAALKHRAVALRRRRTLRQRRVLLAQCRPLRRAALRLLPQRGVLLAQPCQLRRGLPHGSLCSGVPDHPQHPSRPVLGVRHVARRRHLLQEQAGAALVVVRRVREAGGQRVPGLMGVVRLHGSVQVAAGGGEAGLQAPRVGAREYVAEGVERVERQRRGRRRGHGARAWRDAAALAEVGRRRGRLVEERGEAALA</sequence>
<reference evidence="1" key="2">
    <citation type="submission" date="2018-03" db="EMBL/GenBank/DDBJ databases">
        <title>The Triticum urartu genome reveals the dynamic nature of wheat genome evolution.</title>
        <authorList>
            <person name="Ling H."/>
            <person name="Ma B."/>
            <person name="Shi X."/>
            <person name="Liu H."/>
            <person name="Dong L."/>
            <person name="Sun H."/>
            <person name="Cao Y."/>
            <person name="Gao Q."/>
            <person name="Zheng S."/>
            <person name="Li Y."/>
            <person name="Yu Y."/>
            <person name="Du H."/>
            <person name="Qi M."/>
            <person name="Li Y."/>
            <person name="Yu H."/>
            <person name="Cui Y."/>
            <person name="Wang N."/>
            <person name="Chen C."/>
            <person name="Wu H."/>
            <person name="Zhao Y."/>
            <person name="Zhang J."/>
            <person name="Li Y."/>
            <person name="Zhou W."/>
            <person name="Zhang B."/>
            <person name="Hu W."/>
            <person name="Eijk M."/>
            <person name="Tang J."/>
            <person name="Witsenboer H."/>
            <person name="Zhao S."/>
            <person name="Li Z."/>
            <person name="Zhang A."/>
            <person name="Wang D."/>
            <person name="Liang C."/>
        </authorList>
    </citation>
    <scope>NUCLEOTIDE SEQUENCE [LARGE SCALE GENOMIC DNA]</scope>
    <source>
        <strain evidence="1">cv. G1812</strain>
    </source>
</reference>
<reference evidence="1" key="3">
    <citation type="submission" date="2022-06" db="UniProtKB">
        <authorList>
            <consortium name="EnsemblPlants"/>
        </authorList>
    </citation>
    <scope>IDENTIFICATION</scope>
</reference>
<protein>
    <submittedName>
        <fullName evidence="1">Uncharacterized protein</fullName>
    </submittedName>
</protein>
<evidence type="ECO:0000313" key="2">
    <source>
        <dbReference type="Proteomes" id="UP000015106"/>
    </source>
</evidence>